<protein>
    <submittedName>
        <fullName evidence="1">Uncharacterized protein</fullName>
    </submittedName>
</protein>
<comment type="caution">
    <text evidence="1">The sequence shown here is derived from an EMBL/GenBank/DDBJ whole genome shotgun (WGS) entry which is preliminary data.</text>
</comment>
<reference evidence="1 2" key="1">
    <citation type="submission" date="2018-02" db="EMBL/GenBank/DDBJ databases">
        <title>Comparative genomes isolates from brazilian mangrove.</title>
        <authorList>
            <person name="Araujo J.E."/>
            <person name="Taketani R.G."/>
            <person name="Silva M.C.P."/>
            <person name="Loureco M.V."/>
            <person name="Andreote F.D."/>
        </authorList>
    </citation>
    <scope>NUCLEOTIDE SEQUENCE [LARGE SCALE GENOMIC DNA]</scope>
    <source>
        <strain evidence="1 2">Nap-Phe MGV</strain>
    </source>
</reference>
<proteinExistence type="predicted"/>
<name>A0A2S8GQC2_9BACT</name>
<accession>A0A2S8GQC2</accession>
<evidence type="ECO:0000313" key="1">
    <source>
        <dbReference type="EMBL" id="PQO46625.1"/>
    </source>
</evidence>
<dbReference type="AlphaFoldDB" id="A0A2S8GQC2"/>
<sequence length="144" mass="16007">MCAGRPALAQEAKVDTDQAKLFEKFEKTLNNVALVGSFTIVGRDDKNAKPERYEISNVRKLEEGDLWLFNARIKYGDKDVKIPMPLEVKWAGKTPVITLDNTTIPGLGTFSSHVVIDGDKYAGTWTHGEVSGHLFGTIEKLEEK</sequence>
<dbReference type="Proteomes" id="UP000237819">
    <property type="component" value="Unassembled WGS sequence"/>
</dbReference>
<gene>
    <name evidence="1" type="ORF">C5Y93_08410</name>
</gene>
<organism evidence="1 2">
    <name type="scientific">Blastopirellula marina</name>
    <dbReference type="NCBI Taxonomy" id="124"/>
    <lineage>
        <taxon>Bacteria</taxon>
        <taxon>Pseudomonadati</taxon>
        <taxon>Planctomycetota</taxon>
        <taxon>Planctomycetia</taxon>
        <taxon>Pirellulales</taxon>
        <taxon>Pirellulaceae</taxon>
        <taxon>Blastopirellula</taxon>
    </lineage>
</organism>
<evidence type="ECO:0000313" key="2">
    <source>
        <dbReference type="Proteomes" id="UP000237819"/>
    </source>
</evidence>
<dbReference type="EMBL" id="PUHZ01000009">
    <property type="protein sequence ID" value="PQO46625.1"/>
    <property type="molecule type" value="Genomic_DNA"/>
</dbReference>
<dbReference type="OrthoDB" id="286057at2"/>